<dbReference type="Pfam" id="PF13302">
    <property type="entry name" value="Acetyltransf_3"/>
    <property type="match status" value="2"/>
</dbReference>
<sequence>MPSSILSSENCFDEAVKTNSITIPTYLGRLILRTHHKDDTASCAAIFSDSFSRKYLRFLQPPNGWGNDEERKKNNQWTVEDFDDRVKVQTAARANGKSCVFNIILLASKSDESTDRCIGTTGFVTIDGHVGYLGIITEQNTTRMGYATEALYTSIVFAFEKLASASGESTDRCIGTTGFVTIDGHVGYLGIITEQNTTRMGYATEALYTSIVFAFQKLGINKIIMQTDEQNQEMRGWCENTAGLKLNNKKELEINNYTFIQYEYTFDLDQWNNSIKNLLEDKMNKIL</sequence>
<dbReference type="EMBL" id="CAJNON010000423">
    <property type="protein sequence ID" value="CAF1254950.1"/>
    <property type="molecule type" value="Genomic_DNA"/>
</dbReference>
<dbReference type="Proteomes" id="UP000663891">
    <property type="component" value="Unassembled WGS sequence"/>
</dbReference>
<dbReference type="PANTHER" id="PTHR43792">
    <property type="entry name" value="GNAT FAMILY, PUTATIVE (AFU_ORTHOLOGUE AFUA_3G00765)-RELATED-RELATED"/>
    <property type="match status" value="1"/>
</dbReference>
<dbReference type="InterPro" id="IPR000182">
    <property type="entry name" value="GNAT_dom"/>
</dbReference>
<feature type="domain" description="N-acetyltransferase" evidence="1">
    <location>
        <begin position="170"/>
        <end position="236"/>
    </location>
</feature>
<proteinExistence type="predicted"/>
<evidence type="ECO:0000313" key="2">
    <source>
        <dbReference type="EMBL" id="CAF1254950.1"/>
    </source>
</evidence>
<protein>
    <recommendedName>
        <fullName evidence="1">N-acetyltransferase domain-containing protein</fullName>
    </recommendedName>
</protein>
<comment type="caution">
    <text evidence="2">The sequence shown here is derived from an EMBL/GenBank/DDBJ whole genome shotgun (WGS) entry which is preliminary data.</text>
</comment>
<accession>A0A815A672</accession>
<dbReference type="OrthoDB" id="64477at2759"/>
<name>A0A815A672_9BILA</name>
<dbReference type="SUPFAM" id="SSF55729">
    <property type="entry name" value="Acyl-CoA N-acyltransferases (Nat)"/>
    <property type="match status" value="2"/>
</dbReference>
<dbReference type="Gene3D" id="3.40.630.30">
    <property type="match status" value="2"/>
</dbReference>
<organism evidence="2 3">
    <name type="scientific">Adineta steineri</name>
    <dbReference type="NCBI Taxonomy" id="433720"/>
    <lineage>
        <taxon>Eukaryota</taxon>
        <taxon>Metazoa</taxon>
        <taxon>Spiralia</taxon>
        <taxon>Gnathifera</taxon>
        <taxon>Rotifera</taxon>
        <taxon>Eurotatoria</taxon>
        <taxon>Bdelloidea</taxon>
        <taxon>Adinetida</taxon>
        <taxon>Adinetidae</taxon>
        <taxon>Adineta</taxon>
    </lineage>
</organism>
<dbReference type="GO" id="GO:0016747">
    <property type="term" value="F:acyltransferase activity, transferring groups other than amino-acyl groups"/>
    <property type="evidence" value="ECO:0007669"/>
    <property type="project" value="InterPro"/>
</dbReference>
<feature type="domain" description="N-acetyltransferase" evidence="1">
    <location>
        <begin position="29"/>
        <end position="162"/>
    </location>
</feature>
<gene>
    <name evidence="2" type="ORF">VCS650_LOCUS28546</name>
</gene>
<reference evidence="2" key="1">
    <citation type="submission" date="2021-02" db="EMBL/GenBank/DDBJ databases">
        <authorList>
            <person name="Nowell W R."/>
        </authorList>
    </citation>
    <scope>NUCLEOTIDE SEQUENCE</scope>
</reference>
<evidence type="ECO:0000313" key="3">
    <source>
        <dbReference type="Proteomes" id="UP000663891"/>
    </source>
</evidence>
<dbReference type="InterPro" id="IPR016181">
    <property type="entry name" value="Acyl_CoA_acyltransferase"/>
</dbReference>
<dbReference type="InterPro" id="IPR051531">
    <property type="entry name" value="N-acetyltransferase"/>
</dbReference>
<dbReference type="AlphaFoldDB" id="A0A815A672"/>
<evidence type="ECO:0000259" key="1">
    <source>
        <dbReference type="Pfam" id="PF13302"/>
    </source>
</evidence>